<dbReference type="PANTHER" id="PTHR10281:SF45">
    <property type="entry name" value="MEMBRANE STEROID-BINDING PROTEIN 2"/>
    <property type="match status" value="1"/>
</dbReference>
<evidence type="ECO:0000256" key="1">
    <source>
        <dbReference type="ARBA" id="ARBA00004236"/>
    </source>
</evidence>
<keyword evidence="2" id="KW-1003">Cell membrane</keyword>
<feature type="domain" description="Cytochrome b5 heme-binding" evidence="10">
    <location>
        <begin position="377"/>
        <end position="473"/>
    </location>
</feature>
<dbReference type="Gene3D" id="3.10.120.10">
    <property type="entry name" value="Cytochrome b5-like heme/steroid binding domain"/>
    <property type="match status" value="1"/>
</dbReference>
<dbReference type="EMBL" id="LR999455">
    <property type="protein sequence ID" value="CAE6075549.1"/>
    <property type="molecule type" value="Genomic_DNA"/>
</dbReference>
<dbReference type="FunFam" id="1.20.1280.50:FF:000053">
    <property type="entry name" value="F-box/LRR-repeat protein At3g48880"/>
    <property type="match status" value="1"/>
</dbReference>
<evidence type="ECO:0000256" key="7">
    <source>
        <dbReference type="ARBA" id="ARBA00023136"/>
    </source>
</evidence>
<keyword evidence="5" id="KW-1133">Transmembrane helix</keyword>
<evidence type="ECO:0000313" key="11">
    <source>
        <dbReference type="EMBL" id="CAE6075549.1"/>
    </source>
</evidence>
<dbReference type="Gene3D" id="1.20.1280.50">
    <property type="match status" value="1"/>
</dbReference>
<dbReference type="SMART" id="SM01117">
    <property type="entry name" value="Cyt-b5"/>
    <property type="match status" value="1"/>
</dbReference>
<evidence type="ECO:0000259" key="10">
    <source>
        <dbReference type="SMART" id="SM01117"/>
    </source>
</evidence>
<gene>
    <name evidence="11" type="ORF">AARE701A_LOCUS12903</name>
</gene>
<evidence type="ECO:0000256" key="4">
    <source>
        <dbReference type="ARBA" id="ARBA00022692"/>
    </source>
</evidence>
<keyword evidence="12" id="KW-1185">Reference proteome</keyword>
<keyword evidence="6" id="KW-0446">Lipid-binding</keyword>
<evidence type="ECO:0000313" key="12">
    <source>
        <dbReference type="Proteomes" id="UP000682877"/>
    </source>
</evidence>
<dbReference type="Gene3D" id="3.80.10.10">
    <property type="entry name" value="Ribonuclease Inhibitor"/>
    <property type="match status" value="1"/>
</dbReference>
<evidence type="ECO:0000256" key="6">
    <source>
        <dbReference type="ARBA" id="ARBA00023121"/>
    </source>
</evidence>
<dbReference type="SUPFAM" id="SSF52047">
    <property type="entry name" value="RNI-like"/>
    <property type="match status" value="1"/>
</dbReference>
<dbReference type="FunFam" id="3.10.120.10:FF:000006">
    <property type="entry name" value="Membrane steroid-binding protein 1"/>
    <property type="match status" value="1"/>
</dbReference>
<dbReference type="InterPro" id="IPR036047">
    <property type="entry name" value="F-box-like_dom_sf"/>
</dbReference>
<evidence type="ECO:0000256" key="5">
    <source>
        <dbReference type="ARBA" id="ARBA00022989"/>
    </source>
</evidence>
<dbReference type="CDD" id="cd22142">
    <property type="entry name" value="F-box_ScDIA2-like"/>
    <property type="match status" value="1"/>
</dbReference>
<evidence type="ECO:0000256" key="9">
    <source>
        <dbReference type="SAM" id="MobiDB-lite"/>
    </source>
</evidence>
<comment type="similarity">
    <text evidence="8">Belongs to the cytochrome b5 family. MAPR subfamily.</text>
</comment>
<dbReference type="GO" id="GO:0005496">
    <property type="term" value="F:steroid binding"/>
    <property type="evidence" value="ECO:0007669"/>
    <property type="project" value="UniProtKB-KW"/>
</dbReference>
<dbReference type="GO" id="GO:0005783">
    <property type="term" value="C:endoplasmic reticulum"/>
    <property type="evidence" value="ECO:0007669"/>
    <property type="project" value="TreeGrafter"/>
</dbReference>
<feature type="compositionally biased region" description="Basic and acidic residues" evidence="9">
    <location>
        <begin position="508"/>
        <end position="538"/>
    </location>
</feature>
<organism evidence="11 12">
    <name type="scientific">Arabidopsis arenosa</name>
    <name type="common">Sand rock-cress</name>
    <name type="synonym">Cardaminopsis arenosa</name>
    <dbReference type="NCBI Taxonomy" id="38785"/>
    <lineage>
        <taxon>Eukaryota</taxon>
        <taxon>Viridiplantae</taxon>
        <taxon>Streptophyta</taxon>
        <taxon>Embryophyta</taxon>
        <taxon>Tracheophyta</taxon>
        <taxon>Spermatophyta</taxon>
        <taxon>Magnoliopsida</taxon>
        <taxon>eudicotyledons</taxon>
        <taxon>Gunneridae</taxon>
        <taxon>Pentapetalae</taxon>
        <taxon>rosids</taxon>
        <taxon>malvids</taxon>
        <taxon>Brassicales</taxon>
        <taxon>Brassicaceae</taxon>
        <taxon>Camelineae</taxon>
        <taxon>Arabidopsis</taxon>
    </lineage>
</organism>
<keyword evidence="3" id="KW-0754">Steroid-binding</keyword>
<dbReference type="SUPFAM" id="SSF55856">
    <property type="entry name" value="Cytochrome b5-like heme/steroid binding domain"/>
    <property type="match status" value="1"/>
</dbReference>
<evidence type="ECO:0000256" key="2">
    <source>
        <dbReference type="ARBA" id="ARBA00022475"/>
    </source>
</evidence>
<evidence type="ECO:0000256" key="3">
    <source>
        <dbReference type="ARBA" id="ARBA00022665"/>
    </source>
</evidence>
<dbReference type="Pfam" id="PF00173">
    <property type="entry name" value="Cyt-b5"/>
    <property type="match status" value="1"/>
</dbReference>
<comment type="subcellular location">
    <subcellularLocation>
        <location evidence="1">Cell membrane</location>
    </subcellularLocation>
</comment>
<dbReference type="InterPro" id="IPR036400">
    <property type="entry name" value="Cyt_B5-like_heme/steroid_sf"/>
</dbReference>
<dbReference type="InterPro" id="IPR001810">
    <property type="entry name" value="F-box_dom"/>
</dbReference>
<dbReference type="InterPro" id="IPR032675">
    <property type="entry name" value="LRR_dom_sf"/>
</dbReference>
<dbReference type="SUPFAM" id="SSF81383">
    <property type="entry name" value="F-box domain"/>
    <property type="match status" value="1"/>
</dbReference>
<sequence length="538" mass="61237">MEEEYESRRVRRWEELDTDILVRIFQKFSVFELTSGLAHVCRGWRAACCDPILWKTLDLSHMRSSFIKIPLEPYVYVERRSDEALTRILKLSMNLSGGNTRTLIFHFNLFLSDDQLTYTAERCPGLRRVVLPAWNRIKKTGICKAIRIWKDLESLTMPSIANPPYLLTEIAKNCKNFKELKIMGPFEIFFANTLITCLPNIKTLSIRCSAIKREALMKILDGLPSLEVLNISHSHLVEYSGWQPQQKVIVRELDKTIMEKTARLKKFLTCMEHKTCVMCQRTESDEGIVRWYKYEEGDWKVDELSIMVMQIWETLKETITAYTGLSPAAFFTVLALAFAVYQVVSGFFVSPEVHRPRSLEVQPQSEPLPPPVQLGEITEEELKLYDGSDSKKPLLMAIKGQIYDVSQSRMFYGPGGPYALFAGKDASRALAKMSFEDQDLTGDISGLGAFELEALQDWEYKFMSKYVKVGTIQKKDEEGKESSEPSETNATSAEVLSTNTGEEAPAVTHDETSRSIDEKIAETTEKKDVANDDTAAKE</sequence>
<name>A0A8S2AFG9_ARAAE</name>
<dbReference type="PANTHER" id="PTHR10281">
    <property type="entry name" value="MEMBRANE-ASSOCIATED PROGESTERONE RECEPTOR COMPONENT-RELATED"/>
    <property type="match status" value="1"/>
</dbReference>
<protein>
    <recommendedName>
        <fullName evidence="10">Cytochrome b5 heme-binding domain-containing protein</fullName>
    </recommendedName>
</protein>
<dbReference type="Proteomes" id="UP000682877">
    <property type="component" value="Chromosome 5"/>
</dbReference>
<dbReference type="InterPro" id="IPR001199">
    <property type="entry name" value="Cyt_B5-like_heme/steroid-bd"/>
</dbReference>
<keyword evidence="4" id="KW-0812">Transmembrane</keyword>
<keyword evidence="7" id="KW-0472">Membrane</keyword>
<feature type="region of interest" description="Disordered" evidence="9">
    <location>
        <begin position="474"/>
        <end position="538"/>
    </location>
</feature>
<reference evidence="11" key="1">
    <citation type="submission" date="2021-01" db="EMBL/GenBank/DDBJ databases">
        <authorList>
            <person name="Bezrukov I."/>
        </authorList>
    </citation>
    <scope>NUCLEOTIDE SEQUENCE</scope>
</reference>
<accession>A0A8S2AFG9</accession>
<dbReference type="Pfam" id="PF12937">
    <property type="entry name" value="F-box-like"/>
    <property type="match status" value="1"/>
</dbReference>
<evidence type="ECO:0000256" key="8">
    <source>
        <dbReference type="ARBA" id="ARBA00038357"/>
    </source>
</evidence>
<proteinExistence type="inferred from homology"/>
<dbReference type="GO" id="GO:0005886">
    <property type="term" value="C:plasma membrane"/>
    <property type="evidence" value="ECO:0007669"/>
    <property type="project" value="UniProtKB-SubCell"/>
</dbReference>
<dbReference type="InterPro" id="IPR050577">
    <property type="entry name" value="MAPR/NEUFC/NENF-like"/>
</dbReference>
<feature type="compositionally biased region" description="Polar residues" evidence="9">
    <location>
        <begin position="485"/>
        <end position="501"/>
    </location>
</feature>
<feature type="compositionally biased region" description="Basic and acidic residues" evidence="9">
    <location>
        <begin position="474"/>
        <end position="483"/>
    </location>
</feature>
<dbReference type="AlphaFoldDB" id="A0A8S2AFG9"/>